<dbReference type="EMBL" id="LS992241">
    <property type="protein sequence ID" value="SYX82760.1"/>
    <property type="molecule type" value="Genomic_DNA"/>
</dbReference>
<dbReference type="RefSeq" id="WP_138185009.1">
    <property type="nucleotide sequence ID" value="NZ_LS992241.1"/>
</dbReference>
<dbReference type="GO" id="GO:0005886">
    <property type="term" value="C:plasma membrane"/>
    <property type="evidence" value="ECO:0007669"/>
    <property type="project" value="UniProtKB-SubCell"/>
</dbReference>
<feature type="transmembrane region" description="Helical" evidence="8">
    <location>
        <begin position="278"/>
        <end position="302"/>
    </location>
</feature>
<keyword evidence="7 8" id="KW-0472">Membrane</keyword>
<feature type="transmembrane region" description="Helical" evidence="8">
    <location>
        <begin position="119"/>
        <end position="141"/>
    </location>
</feature>
<keyword evidence="5 8" id="KW-0812">Transmembrane</keyword>
<dbReference type="CDD" id="cd06550">
    <property type="entry name" value="TM_ABC_iron-siderophores_like"/>
    <property type="match status" value="1"/>
</dbReference>
<accession>A0A383R736</accession>
<evidence type="ECO:0000313" key="10">
    <source>
        <dbReference type="Proteomes" id="UP000304148"/>
    </source>
</evidence>
<evidence type="ECO:0000256" key="7">
    <source>
        <dbReference type="ARBA" id="ARBA00023136"/>
    </source>
</evidence>
<evidence type="ECO:0000256" key="3">
    <source>
        <dbReference type="ARBA" id="ARBA00022448"/>
    </source>
</evidence>
<reference evidence="10" key="1">
    <citation type="submission" date="2018-08" db="EMBL/GenBank/DDBJ databases">
        <authorList>
            <person name="Chevrot R."/>
        </authorList>
    </citation>
    <scope>NUCLEOTIDE SEQUENCE [LARGE SCALE GENOMIC DNA]</scope>
</reference>
<dbReference type="Gene3D" id="1.10.3470.10">
    <property type="entry name" value="ABC transporter involved in vitamin B12 uptake, BtuC"/>
    <property type="match status" value="1"/>
</dbReference>
<dbReference type="FunFam" id="1.10.3470.10:FF:000001">
    <property type="entry name" value="Vitamin B12 ABC transporter permease BtuC"/>
    <property type="match status" value="1"/>
</dbReference>
<dbReference type="GO" id="GO:0022857">
    <property type="term" value="F:transmembrane transporter activity"/>
    <property type="evidence" value="ECO:0007669"/>
    <property type="project" value="InterPro"/>
</dbReference>
<name>A0A383R736_PAEAL</name>
<evidence type="ECO:0000313" key="9">
    <source>
        <dbReference type="EMBL" id="SYX82760.1"/>
    </source>
</evidence>
<dbReference type="AlphaFoldDB" id="A0A383R736"/>
<evidence type="ECO:0000256" key="5">
    <source>
        <dbReference type="ARBA" id="ARBA00022692"/>
    </source>
</evidence>
<comment type="subcellular location">
    <subcellularLocation>
        <location evidence="1">Cell membrane</location>
        <topology evidence="1">Multi-pass membrane protein</topology>
    </subcellularLocation>
</comment>
<feature type="transmembrane region" description="Helical" evidence="8">
    <location>
        <begin position="236"/>
        <end position="266"/>
    </location>
</feature>
<feature type="transmembrane region" description="Helical" evidence="8">
    <location>
        <begin position="308"/>
        <end position="326"/>
    </location>
</feature>
<dbReference type="Pfam" id="PF01032">
    <property type="entry name" value="FecCD"/>
    <property type="match status" value="1"/>
</dbReference>
<evidence type="ECO:0000256" key="1">
    <source>
        <dbReference type="ARBA" id="ARBA00004651"/>
    </source>
</evidence>
<dbReference type="PANTHER" id="PTHR30472">
    <property type="entry name" value="FERRIC ENTEROBACTIN TRANSPORT SYSTEM PERMEASE PROTEIN"/>
    <property type="match status" value="1"/>
</dbReference>
<proteinExistence type="inferred from homology"/>
<comment type="similarity">
    <text evidence="2">Belongs to the binding-protein-dependent transport system permease family. FecCD subfamily.</text>
</comment>
<evidence type="ECO:0000256" key="6">
    <source>
        <dbReference type="ARBA" id="ARBA00022989"/>
    </source>
</evidence>
<protein>
    <submittedName>
        <fullName evidence="9">Iron-dicitrate ABC transporter (Permease)</fullName>
    </submittedName>
</protein>
<dbReference type="Proteomes" id="UP000304148">
    <property type="component" value="Chromosome"/>
</dbReference>
<keyword evidence="4" id="KW-1003">Cell membrane</keyword>
<dbReference type="InterPro" id="IPR000522">
    <property type="entry name" value="ABC_transptr_permease_BtuC"/>
</dbReference>
<evidence type="ECO:0000256" key="2">
    <source>
        <dbReference type="ARBA" id="ARBA00007935"/>
    </source>
</evidence>
<gene>
    <name evidence="9" type="primary">fecE</name>
    <name evidence="9" type="ORF">PBLR_11182</name>
</gene>
<evidence type="ECO:0000256" key="8">
    <source>
        <dbReference type="SAM" id="Phobius"/>
    </source>
</evidence>
<evidence type="ECO:0000256" key="4">
    <source>
        <dbReference type="ARBA" id="ARBA00022475"/>
    </source>
</evidence>
<keyword evidence="6 8" id="KW-1133">Transmembrane helix</keyword>
<dbReference type="GO" id="GO:0033214">
    <property type="term" value="P:siderophore-iron import into cell"/>
    <property type="evidence" value="ECO:0007669"/>
    <property type="project" value="TreeGrafter"/>
</dbReference>
<sequence>MNKSANMARRHRLVVLALVGLLLIVGLISLGVGAVYITPNQVIETMLGHSKEHAFILGKYRSPRIVLSVLVGAGLAISGAVLQGVLRNPLASPDVIGITKGAGLAACATIILFPGSSAVALPLSAFAGAALVALLLFAFVYRRGARPTTLALTGIALGAMCDAGIQYFMFKYPVSVNAALIWLTGSIWGRGWDEVMGVLPWMLALIPLALLLSSRLDVLSLGDDVATGLGERVQRLRLALVAVSVALAGASVAVVGAIGFVGLIAPHMARRLVGAKHGILLPVSGLIGAILVLTADTLGRAIVPPIEFPAGLVTAVIGAPYFLYLLRRERKIRS</sequence>
<feature type="transmembrane region" description="Helical" evidence="8">
    <location>
        <begin position="95"/>
        <end position="113"/>
    </location>
</feature>
<feature type="transmembrane region" description="Helical" evidence="8">
    <location>
        <begin position="65"/>
        <end position="86"/>
    </location>
</feature>
<dbReference type="InterPro" id="IPR037294">
    <property type="entry name" value="ABC_BtuC-like"/>
</dbReference>
<feature type="transmembrane region" description="Helical" evidence="8">
    <location>
        <begin position="148"/>
        <end position="168"/>
    </location>
</feature>
<keyword evidence="3" id="KW-0813">Transport</keyword>
<dbReference type="PANTHER" id="PTHR30472:SF37">
    <property type="entry name" value="FE(3+) DICITRATE TRANSPORT SYSTEM PERMEASE PROTEIN FECD-RELATED"/>
    <property type="match status" value="1"/>
</dbReference>
<organism evidence="9 10">
    <name type="scientific">Paenibacillus alvei</name>
    <name type="common">Bacillus alvei</name>
    <dbReference type="NCBI Taxonomy" id="44250"/>
    <lineage>
        <taxon>Bacteria</taxon>
        <taxon>Bacillati</taxon>
        <taxon>Bacillota</taxon>
        <taxon>Bacilli</taxon>
        <taxon>Bacillales</taxon>
        <taxon>Paenibacillaceae</taxon>
        <taxon>Paenibacillus</taxon>
    </lineage>
</organism>
<dbReference type="SUPFAM" id="SSF81345">
    <property type="entry name" value="ABC transporter involved in vitamin B12 uptake, BtuC"/>
    <property type="match status" value="1"/>
</dbReference>